<evidence type="ECO:0000313" key="3">
    <source>
        <dbReference type="Proteomes" id="UP000186931"/>
    </source>
</evidence>
<dbReference type="InterPro" id="IPR024787">
    <property type="entry name" value="EcsC"/>
</dbReference>
<dbReference type="RefSeq" id="WP_070154301.1">
    <property type="nucleotide sequence ID" value="NZ_MKQS01000011.1"/>
</dbReference>
<accession>A0A1E8E1P0</accession>
<dbReference type="AlphaFoldDB" id="A0A1E8E1P0"/>
<proteinExistence type="predicted"/>
<gene>
    <name evidence="2" type="ORF">BJN41_05715</name>
</gene>
<protein>
    <submittedName>
        <fullName evidence="2">EcsC family protein</fullName>
    </submittedName>
</protein>
<feature type="compositionally biased region" description="Basic and acidic residues" evidence="1">
    <location>
        <begin position="364"/>
        <end position="373"/>
    </location>
</feature>
<feature type="region of interest" description="Disordered" evidence="1">
    <location>
        <begin position="457"/>
        <end position="502"/>
    </location>
</feature>
<dbReference type="Proteomes" id="UP000186931">
    <property type="component" value="Unassembled WGS sequence"/>
</dbReference>
<evidence type="ECO:0000256" key="1">
    <source>
        <dbReference type="SAM" id="MobiDB-lite"/>
    </source>
</evidence>
<dbReference type="PANTHER" id="PTHR41260:SF1">
    <property type="entry name" value="PROTEIN ECSC"/>
    <property type="match status" value="1"/>
</dbReference>
<organism evidence="2 3">
    <name type="scientific">Acinetobacter towneri</name>
    <dbReference type="NCBI Taxonomy" id="202956"/>
    <lineage>
        <taxon>Bacteria</taxon>
        <taxon>Pseudomonadati</taxon>
        <taxon>Pseudomonadota</taxon>
        <taxon>Gammaproteobacteria</taxon>
        <taxon>Moraxellales</taxon>
        <taxon>Moraxellaceae</taxon>
        <taxon>Acinetobacter</taxon>
    </lineage>
</organism>
<dbReference type="eggNOG" id="COG0667">
    <property type="taxonomic scope" value="Bacteria"/>
</dbReference>
<dbReference type="Pfam" id="PF12787">
    <property type="entry name" value="EcsC"/>
    <property type="match status" value="1"/>
</dbReference>
<evidence type="ECO:0000313" key="2">
    <source>
        <dbReference type="EMBL" id="OFE43585.1"/>
    </source>
</evidence>
<reference evidence="2 3" key="1">
    <citation type="submission" date="2016-10" db="EMBL/GenBank/DDBJ databases">
        <title>Genome of airborne Acinetobacter sp. 5-2Ac02 in the hospital environment: Species near to Acinetobacter towneri.</title>
        <authorList>
            <person name="Barbosa B."/>
            <person name="Fernandez-Garcia L."/>
            <person name="Gato E."/>
            <person name="Leao R."/>
            <person name="Albano R."/>
            <person name="Fernandez B."/>
            <person name="Fernandez-Cuenca F."/>
            <person name="Marques E."/>
            <person name="Tomas M."/>
        </authorList>
    </citation>
    <scope>NUCLEOTIDE SEQUENCE [LARGE SCALE GENOMIC DNA]</scope>
    <source>
        <strain evidence="2 3">5-2Ac02</strain>
    </source>
</reference>
<dbReference type="PANTHER" id="PTHR41260">
    <property type="entry name" value="PROTEIN ECSC"/>
    <property type="match status" value="1"/>
</dbReference>
<comment type="caution">
    <text evidence="2">The sequence shown here is derived from an EMBL/GenBank/DDBJ whole genome shotgun (WGS) entry which is preliminary data.</text>
</comment>
<dbReference type="STRING" id="202956.BJN41_05715"/>
<name>A0A1E8E1P0_9GAMM</name>
<dbReference type="EMBL" id="MKQS01000011">
    <property type="protein sequence ID" value="OFE43585.1"/>
    <property type="molecule type" value="Genomic_DNA"/>
</dbReference>
<sequence>MSDSNNKQSSGFFSNAIGVAKKLSRTGIHVLQQVAPSAVAQDEHSAKSGQIIEGQARSFSAFQARQYDNPQHMLRQHVPQVSRQLLGRHYNRVNQVASFVSPDFSDKISDYLFDQLNSFTSNISSVDDVLDQAGVRDLEELTQDVDRSKRISQALAEQNKWIASLQGALTGATGVIGSTIDVPASIVMSLRTIYQVGRAYGFELNKDTEQEIVQFIFKQIDFGVIAEKQAVLMGLKTLTNMLQTHDVHQLQNMLGSSNDYEALKKYFLNEQGQVKWPWLNHVPKFSMLNKLTPVATASVSAVYSWKLVDDVHHKAQQVFSNARSYLIQHKDSNLSAIHAYEKSLELLAQAAPKLLEQLKGNEAKHTEQDRLVEGQESAESAPSDALEQTVSDHESIRTVKVQKKSDKVETTAAQRDENIQQGLEELADQMLEPHAEVAPQKPAIPAEEIDEYMQEDALEPVKDSSQVAETVSENSVKSSTETAKQVTKKPRTRTSTRKPKAE</sequence>
<feature type="compositionally biased region" description="Polar residues" evidence="1">
    <location>
        <begin position="463"/>
        <end position="485"/>
    </location>
</feature>
<feature type="compositionally biased region" description="Basic residues" evidence="1">
    <location>
        <begin position="486"/>
        <end position="502"/>
    </location>
</feature>
<feature type="region of interest" description="Disordered" evidence="1">
    <location>
        <begin position="364"/>
        <end position="418"/>
    </location>
</feature>
<feature type="compositionally biased region" description="Basic and acidic residues" evidence="1">
    <location>
        <begin position="390"/>
        <end position="418"/>
    </location>
</feature>